<keyword evidence="9" id="KW-1185">Reference proteome</keyword>
<dbReference type="GO" id="GO:0003700">
    <property type="term" value="F:DNA-binding transcription factor activity"/>
    <property type="evidence" value="ECO:0007669"/>
    <property type="project" value="TreeGrafter"/>
</dbReference>
<dbReference type="PROSITE" id="PS00356">
    <property type="entry name" value="HTH_LACI_1"/>
    <property type="match status" value="1"/>
</dbReference>
<dbReference type="Proteomes" id="UP000321155">
    <property type="component" value="Unassembled WGS sequence"/>
</dbReference>
<dbReference type="AlphaFoldDB" id="A0A0U3GJL1"/>
<organism evidence="6 8">
    <name type="scientific">Kocuria flava</name>
    <dbReference type="NCBI Taxonomy" id="446860"/>
    <lineage>
        <taxon>Bacteria</taxon>
        <taxon>Bacillati</taxon>
        <taxon>Actinomycetota</taxon>
        <taxon>Actinomycetes</taxon>
        <taxon>Micrococcales</taxon>
        <taxon>Micrococcaceae</taxon>
        <taxon>Kocuria</taxon>
    </lineage>
</organism>
<evidence type="ECO:0000313" key="6">
    <source>
        <dbReference type="EMBL" id="ALU39507.1"/>
    </source>
</evidence>
<evidence type="ECO:0000313" key="8">
    <source>
        <dbReference type="Proteomes" id="UP000057181"/>
    </source>
</evidence>
<dbReference type="STRING" id="446860.AS188_06780"/>
<dbReference type="EMBL" id="CP013254">
    <property type="protein sequence ID" value="ALU39507.1"/>
    <property type="molecule type" value="Genomic_DNA"/>
</dbReference>
<dbReference type="SMART" id="SM00354">
    <property type="entry name" value="HTH_LACI"/>
    <property type="match status" value="1"/>
</dbReference>
<dbReference type="InterPro" id="IPR028082">
    <property type="entry name" value="Peripla_BP_I"/>
</dbReference>
<dbReference type="PROSITE" id="PS50932">
    <property type="entry name" value="HTH_LACI_2"/>
    <property type="match status" value="1"/>
</dbReference>
<dbReference type="Pfam" id="PF13377">
    <property type="entry name" value="Peripla_BP_3"/>
    <property type="match status" value="1"/>
</dbReference>
<evidence type="ECO:0000313" key="7">
    <source>
        <dbReference type="EMBL" id="GEO93176.1"/>
    </source>
</evidence>
<accession>A0A0U3GJL1</accession>
<evidence type="ECO:0000256" key="3">
    <source>
        <dbReference type="ARBA" id="ARBA00023163"/>
    </source>
</evidence>
<dbReference type="CDD" id="cd01392">
    <property type="entry name" value="HTH_LacI"/>
    <property type="match status" value="1"/>
</dbReference>
<evidence type="ECO:0000259" key="5">
    <source>
        <dbReference type="PROSITE" id="PS50932"/>
    </source>
</evidence>
<dbReference type="Pfam" id="PF00356">
    <property type="entry name" value="LacI"/>
    <property type="match status" value="1"/>
</dbReference>
<dbReference type="SUPFAM" id="SSF47413">
    <property type="entry name" value="lambda repressor-like DNA-binding domains"/>
    <property type="match status" value="1"/>
</dbReference>
<proteinExistence type="predicted"/>
<evidence type="ECO:0000313" key="9">
    <source>
        <dbReference type="Proteomes" id="UP000321155"/>
    </source>
</evidence>
<feature type="domain" description="HTH lacI-type" evidence="5">
    <location>
        <begin position="10"/>
        <end position="64"/>
    </location>
</feature>
<dbReference type="CDD" id="cd06267">
    <property type="entry name" value="PBP1_LacI_sugar_binding-like"/>
    <property type="match status" value="1"/>
</dbReference>
<evidence type="ECO:0000256" key="1">
    <source>
        <dbReference type="ARBA" id="ARBA00023015"/>
    </source>
</evidence>
<evidence type="ECO:0000256" key="2">
    <source>
        <dbReference type="ARBA" id="ARBA00023125"/>
    </source>
</evidence>
<keyword evidence="3" id="KW-0804">Transcription</keyword>
<reference evidence="6 8" key="1">
    <citation type="submission" date="2015-11" db="EMBL/GenBank/DDBJ databases">
        <title>Complete Genome Sequence of Kocuria flava strain HO-9041.</title>
        <authorList>
            <person name="Zhou M."/>
            <person name="Dai J."/>
        </authorList>
    </citation>
    <scope>NUCLEOTIDE SEQUENCE [LARGE SCALE GENOMIC DNA]</scope>
    <source>
        <strain evidence="6 8">HO-9041</strain>
    </source>
</reference>
<dbReference type="InterPro" id="IPR010982">
    <property type="entry name" value="Lambda_DNA-bd_dom_sf"/>
</dbReference>
<reference evidence="7 9" key="2">
    <citation type="submission" date="2019-07" db="EMBL/GenBank/DDBJ databases">
        <title>Whole genome shotgun sequence of Kocuria flava NBRC 107626.</title>
        <authorList>
            <person name="Hosoyama A."/>
            <person name="Uohara A."/>
            <person name="Ohji S."/>
            <person name="Ichikawa N."/>
        </authorList>
    </citation>
    <scope>NUCLEOTIDE SEQUENCE [LARGE SCALE GENOMIC DNA]</scope>
    <source>
        <strain evidence="7 9">NBRC 107626</strain>
    </source>
</reference>
<dbReference type="Gene3D" id="1.10.260.40">
    <property type="entry name" value="lambda repressor-like DNA-binding domains"/>
    <property type="match status" value="1"/>
</dbReference>
<evidence type="ECO:0000256" key="4">
    <source>
        <dbReference type="SAM" id="MobiDB-lite"/>
    </source>
</evidence>
<dbReference type="Proteomes" id="UP000057181">
    <property type="component" value="Chromosome"/>
</dbReference>
<dbReference type="InterPro" id="IPR046335">
    <property type="entry name" value="LacI/GalR-like_sensor"/>
</dbReference>
<protein>
    <submittedName>
        <fullName evidence="7">LacI family transcriptional regulator</fullName>
    </submittedName>
</protein>
<dbReference type="InterPro" id="IPR000843">
    <property type="entry name" value="HTH_LacI"/>
</dbReference>
<dbReference type="Gene3D" id="3.40.50.2300">
    <property type="match status" value="2"/>
</dbReference>
<dbReference type="EMBL" id="BJZR01000091">
    <property type="protein sequence ID" value="GEO93176.1"/>
    <property type="molecule type" value="Genomic_DNA"/>
</dbReference>
<feature type="region of interest" description="Disordered" evidence="4">
    <location>
        <begin position="317"/>
        <end position="340"/>
    </location>
</feature>
<dbReference type="OrthoDB" id="9785139at2"/>
<gene>
    <name evidence="7" type="primary">lacI</name>
    <name evidence="6" type="ORF">AS188_06780</name>
    <name evidence="7" type="ORF">KFL01_24820</name>
</gene>
<dbReference type="PANTHER" id="PTHR30146:SF109">
    <property type="entry name" value="HTH-TYPE TRANSCRIPTIONAL REGULATOR GALS"/>
    <property type="match status" value="1"/>
</dbReference>
<dbReference type="GO" id="GO:0000976">
    <property type="term" value="F:transcription cis-regulatory region binding"/>
    <property type="evidence" value="ECO:0007669"/>
    <property type="project" value="TreeGrafter"/>
</dbReference>
<dbReference type="PANTHER" id="PTHR30146">
    <property type="entry name" value="LACI-RELATED TRANSCRIPTIONAL REPRESSOR"/>
    <property type="match status" value="1"/>
</dbReference>
<sequence length="340" mass="35022">MTTPPRRRAATIVDVARRAGVSKSAASLALRGTGYVSEPKREAVRRAAEELGYRPNAAARALVESRSRIVGVVLNDLRNPWFTGAVEGLGTRLDAAGLQVLMGDFRLDSRSGGSLVPKLLELNVEGLVLVGTLPQSPVLARAAAQVPTVALGAPAGPAPEVTVVTNDDVAGAGLVVGHLVALGHRRIAHVDGGDTAVGAARRRGYEDAMRAAGLAREVRVVPADLTEEAGHRAARALLAGPERPTAVFAVNDVVALGVLSAAEELGLAVPGDLSVAGYDNTPLAQLRRIGLTSVDTAGRAAGVRAGELLLGRLAPGAPRPPDELLPPVLQVRHSTAPPPH</sequence>
<keyword evidence="1" id="KW-0805">Transcription regulation</keyword>
<keyword evidence="2" id="KW-0238">DNA-binding</keyword>
<dbReference type="KEGG" id="kfv:AS188_06780"/>
<dbReference type="SUPFAM" id="SSF53822">
    <property type="entry name" value="Periplasmic binding protein-like I"/>
    <property type="match status" value="1"/>
</dbReference>
<name>A0A0U3GJL1_9MICC</name>
<dbReference type="RefSeq" id="WP_058858217.1">
    <property type="nucleotide sequence ID" value="NZ_BJZR01000091.1"/>
</dbReference>